<feature type="transmembrane region" description="Helical" evidence="1">
    <location>
        <begin position="12"/>
        <end position="32"/>
    </location>
</feature>
<keyword evidence="3" id="KW-1185">Reference proteome</keyword>
<name>A0A1E8CKT7_9GAMM</name>
<evidence type="ECO:0000313" key="2">
    <source>
        <dbReference type="EMBL" id="OFE12895.1"/>
    </source>
</evidence>
<dbReference type="AlphaFoldDB" id="A0A1E8CKT7"/>
<keyword evidence="1" id="KW-0812">Transmembrane</keyword>
<dbReference type="NCBIfam" id="TIGR02532">
    <property type="entry name" value="IV_pilin_GFxxxE"/>
    <property type="match status" value="1"/>
</dbReference>
<comment type="caution">
    <text evidence="2">The sequence shown here is derived from an EMBL/GenBank/DDBJ whole genome shotgun (WGS) entry which is preliminary data.</text>
</comment>
<keyword evidence="1" id="KW-0472">Membrane</keyword>
<dbReference type="RefSeq" id="WP_070116504.1">
    <property type="nucleotide sequence ID" value="NZ_MASR01000001.1"/>
</dbReference>
<dbReference type="Gene3D" id="3.30.700.10">
    <property type="entry name" value="Glycoprotein, Type 4 Pilin"/>
    <property type="match status" value="1"/>
</dbReference>
<dbReference type="SUPFAM" id="SSF54523">
    <property type="entry name" value="Pili subunits"/>
    <property type="match status" value="1"/>
</dbReference>
<gene>
    <name evidence="2" type="ORF">PHACT_06860</name>
</gene>
<dbReference type="OrthoDB" id="5815618at2"/>
<organism evidence="2 3">
    <name type="scientific">Pseudohongiella acticola</name>
    <dbReference type="NCBI Taxonomy" id="1524254"/>
    <lineage>
        <taxon>Bacteria</taxon>
        <taxon>Pseudomonadati</taxon>
        <taxon>Pseudomonadota</taxon>
        <taxon>Gammaproteobacteria</taxon>
        <taxon>Pseudomonadales</taxon>
        <taxon>Pseudohongiellaceae</taxon>
        <taxon>Pseudohongiella</taxon>
    </lineage>
</organism>
<evidence type="ECO:0000313" key="3">
    <source>
        <dbReference type="Proteomes" id="UP000175669"/>
    </source>
</evidence>
<reference evidence="3" key="1">
    <citation type="submission" date="2016-07" db="EMBL/GenBank/DDBJ databases">
        <authorList>
            <person name="Florea S."/>
            <person name="Webb J.S."/>
            <person name="Jaromczyk J."/>
            <person name="Schardl C.L."/>
        </authorList>
    </citation>
    <scope>NUCLEOTIDE SEQUENCE [LARGE SCALE GENOMIC DNA]</scope>
    <source>
        <strain evidence="3">KCTC 42131</strain>
    </source>
</reference>
<dbReference type="STRING" id="1524254.PHACT_06860"/>
<dbReference type="Pfam" id="PF07963">
    <property type="entry name" value="N_methyl"/>
    <property type="match status" value="1"/>
</dbReference>
<accession>A0A1E8CKT7</accession>
<dbReference type="Proteomes" id="UP000175669">
    <property type="component" value="Unassembled WGS sequence"/>
</dbReference>
<dbReference type="EMBL" id="MASR01000001">
    <property type="protein sequence ID" value="OFE12895.1"/>
    <property type="molecule type" value="Genomic_DNA"/>
</dbReference>
<keyword evidence="1" id="KW-1133">Transmembrane helix</keyword>
<dbReference type="InterPro" id="IPR012902">
    <property type="entry name" value="N_methyl_site"/>
</dbReference>
<sequence length="271" mass="28063">MQMQRVNKQQGFTIIELVVVILLLGILAATALPRFIDVTTQAHDSAFEATAGGFTTGTALYRAEWVARGQPSTDTSLASYDGLLVAPGFAADSANYTAATAAPTASVYVQQTAFSGRASGYPYATETVATLAAYDSDDCVAVFSGILQTGAPTIAAATATLDASGDAAAVRTAVETAQTASAADFQAFVRTNVQVNTGFQNNSDVGVAANASGAARNHQQNAPACIYAYSAESENNNRFILYSPWNGRVASYTSAADLYTAMTTFDGPAVP</sequence>
<protein>
    <recommendedName>
        <fullName evidence="4">Prepilin-type N-terminal cleavage/methylation domain-containing protein</fullName>
    </recommendedName>
</protein>
<dbReference type="InterPro" id="IPR045584">
    <property type="entry name" value="Pilin-like"/>
</dbReference>
<evidence type="ECO:0000256" key="1">
    <source>
        <dbReference type="SAM" id="Phobius"/>
    </source>
</evidence>
<evidence type="ECO:0008006" key="4">
    <source>
        <dbReference type="Google" id="ProtNLM"/>
    </source>
</evidence>
<proteinExistence type="predicted"/>